<accession>A0A7R9Q4Y3</accession>
<dbReference type="EMBL" id="OC866091">
    <property type="protein sequence ID" value="CAD7632762.1"/>
    <property type="molecule type" value="Genomic_DNA"/>
</dbReference>
<feature type="compositionally biased region" description="Polar residues" evidence="2">
    <location>
        <begin position="379"/>
        <end position="388"/>
    </location>
</feature>
<keyword evidence="4" id="KW-1185">Reference proteome</keyword>
<feature type="coiled-coil region" evidence="1">
    <location>
        <begin position="188"/>
        <end position="222"/>
    </location>
</feature>
<evidence type="ECO:0000313" key="3">
    <source>
        <dbReference type="EMBL" id="CAD7632762.1"/>
    </source>
</evidence>
<feature type="compositionally biased region" description="Low complexity" evidence="2">
    <location>
        <begin position="331"/>
        <end position="352"/>
    </location>
</feature>
<keyword evidence="1" id="KW-0175">Coiled coil</keyword>
<name>A0A7R9Q4Y3_9ACAR</name>
<evidence type="ECO:0000313" key="4">
    <source>
        <dbReference type="Proteomes" id="UP000759131"/>
    </source>
</evidence>
<gene>
    <name evidence="3" type="ORF">OSB1V03_LOCUS13164</name>
</gene>
<dbReference type="Proteomes" id="UP000759131">
    <property type="component" value="Unassembled WGS sequence"/>
</dbReference>
<feature type="compositionally biased region" description="Polar residues" evidence="2">
    <location>
        <begin position="29"/>
        <end position="44"/>
    </location>
</feature>
<evidence type="ECO:0000256" key="2">
    <source>
        <dbReference type="SAM" id="MobiDB-lite"/>
    </source>
</evidence>
<dbReference type="EMBL" id="CAJPIZ010011516">
    <property type="protein sequence ID" value="CAG2113192.1"/>
    <property type="molecule type" value="Genomic_DNA"/>
</dbReference>
<dbReference type="OrthoDB" id="6532315at2759"/>
<evidence type="ECO:0000256" key="1">
    <source>
        <dbReference type="SAM" id="Coils"/>
    </source>
</evidence>
<organism evidence="3">
    <name type="scientific">Medioppia subpectinata</name>
    <dbReference type="NCBI Taxonomy" id="1979941"/>
    <lineage>
        <taxon>Eukaryota</taxon>
        <taxon>Metazoa</taxon>
        <taxon>Ecdysozoa</taxon>
        <taxon>Arthropoda</taxon>
        <taxon>Chelicerata</taxon>
        <taxon>Arachnida</taxon>
        <taxon>Acari</taxon>
        <taxon>Acariformes</taxon>
        <taxon>Sarcoptiformes</taxon>
        <taxon>Oribatida</taxon>
        <taxon>Brachypylina</taxon>
        <taxon>Oppioidea</taxon>
        <taxon>Oppiidae</taxon>
        <taxon>Medioppia</taxon>
    </lineage>
</organism>
<feature type="non-terminal residue" evidence="3">
    <location>
        <position position="464"/>
    </location>
</feature>
<reference evidence="3" key="1">
    <citation type="submission" date="2020-11" db="EMBL/GenBank/DDBJ databases">
        <authorList>
            <person name="Tran Van P."/>
        </authorList>
    </citation>
    <scope>NUCLEOTIDE SEQUENCE</scope>
</reference>
<feature type="region of interest" description="Disordered" evidence="2">
    <location>
        <begin position="408"/>
        <end position="464"/>
    </location>
</feature>
<feature type="compositionally biased region" description="Acidic residues" evidence="2">
    <location>
        <begin position="120"/>
        <end position="133"/>
    </location>
</feature>
<sequence length="464" mass="48773">SPLGLDKKSIRPNLLLGIIIRSKKHVPSQAPQNSTNSRGRSSVSAAGDQTVRSYTPPPKSSSNDSSPEDNSKDTDDVSYTPPRTASTTASAKSKSKTGAPVPKITTTITLASKSTVPPVIDDDDEPYDPEEVDLSSSSGATAATPASVSLDGQSTHSIPELMEQIARSSNPVEMTSSVLSAIAQSSNIELQRRLLEQLTAKVDEQKRQLEVQKAEAEASNASFAASMSSASSSSAPPLIPGLDGQFAASALKDITIPDNLQDILSTVKDKTLEIERQQERLRAVAAAGFNFDDPIVKNFGPKSGLTEPIGDSPEAMDLDDEDDDDAAQTKSSDTPSLTGISSSSNSSNSGDAVGVGAGGQPSGAAASMTTDPRLRSKKQTPLPSITHETGTDSRVAAMTSDELIEKAKQQMAALAQMESRTAGADTRGSSRATDATNTDNTNNNDMNKSRNNSPKIKIQWKKKK</sequence>
<feature type="compositionally biased region" description="Polar residues" evidence="2">
    <location>
        <begin position="104"/>
        <end position="115"/>
    </location>
</feature>
<feature type="compositionally biased region" description="Acidic residues" evidence="2">
    <location>
        <begin position="314"/>
        <end position="326"/>
    </location>
</feature>
<feature type="compositionally biased region" description="Low complexity" evidence="2">
    <location>
        <begin position="430"/>
        <end position="457"/>
    </location>
</feature>
<dbReference type="AlphaFoldDB" id="A0A7R9Q4Y3"/>
<feature type="region of interest" description="Disordered" evidence="2">
    <location>
        <begin position="21"/>
        <end position="154"/>
    </location>
</feature>
<proteinExistence type="predicted"/>
<protein>
    <submittedName>
        <fullName evidence="3">Uncharacterized protein</fullName>
    </submittedName>
</protein>
<feature type="region of interest" description="Disordered" evidence="2">
    <location>
        <begin position="296"/>
        <end position="395"/>
    </location>
</feature>
<feature type="compositionally biased region" description="Low complexity" evidence="2">
    <location>
        <begin position="135"/>
        <end position="149"/>
    </location>
</feature>